<evidence type="ECO:0000256" key="4">
    <source>
        <dbReference type="SAM" id="Phobius"/>
    </source>
</evidence>
<feature type="compositionally biased region" description="Polar residues" evidence="3">
    <location>
        <begin position="230"/>
        <end position="252"/>
    </location>
</feature>
<evidence type="ECO:0000256" key="2">
    <source>
        <dbReference type="PROSITE-ProRule" id="PRU00076"/>
    </source>
</evidence>
<sequence length="311" mass="34176">MLRSILILFLLPSTLAQLLNGSCDDPSLCAAKGTCRSGDEPNTFWCDCEAGYGGDLCQSKCDLRCGDGEKCVFDEVTRKPKCSCKDCYDLEPPGLTPDTNPCSPSPCNNGKCVPFGQGFQCICNNGFGGSFCEHGKDHCENHNCTNGSIRTTNDTISFRIDDQLIRRPLDRLHRIQILIPQSVACCLIRSLFLSNSDLDAYTSMATRFVTSSKRKTETTKTTTTTTTTEPPEQNKWSKFTLGKNPTESSTTEPKAIGSWTHSVNKEWSITFVLCSIIVCTIMLFLAVFGTFTVFYLMTKPSGGKSPYSVDA</sequence>
<evidence type="ECO:0000256" key="3">
    <source>
        <dbReference type="SAM" id="MobiDB-lite"/>
    </source>
</evidence>
<keyword evidence="4" id="KW-1133">Transmembrane helix</keyword>
<dbReference type="SUPFAM" id="SSF57196">
    <property type="entry name" value="EGF/Laminin"/>
    <property type="match status" value="2"/>
</dbReference>
<feature type="disulfide bond" evidence="2">
    <location>
        <begin position="123"/>
        <end position="132"/>
    </location>
</feature>
<dbReference type="PROSITE" id="PS00022">
    <property type="entry name" value="EGF_1"/>
    <property type="match status" value="2"/>
</dbReference>
<feature type="disulfide bond" evidence="2">
    <location>
        <begin position="48"/>
        <end position="57"/>
    </location>
</feature>
<dbReference type="PANTHER" id="PTHR24033">
    <property type="entry name" value="EGF-LIKE DOMAIN-CONTAINING PROTEIN"/>
    <property type="match status" value="1"/>
</dbReference>
<feature type="region of interest" description="Disordered" evidence="3">
    <location>
        <begin position="212"/>
        <end position="254"/>
    </location>
</feature>
<keyword evidence="5" id="KW-0732">Signal</keyword>
<dbReference type="InterPro" id="IPR000742">
    <property type="entry name" value="EGF"/>
</dbReference>
<feature type="domain" description="EGF-like" evidence="6">
    <location>
        <begin position="98"/>
        <end position="133"/>
    </location>
</feature>
<dbReference type="Proteomes" id="UP000095282">
    <property type="component" value="Unplaced"/>
</dbReference>
<dbReference type="Pfam" id="PF00008">
    <property type="entry name" value="EGF"/>
    <property type="match status" value="1"/>
</dbReference>
<keyword evidence="4" id="KW-0472">Membrane</keyword>
<name>A0A1I7UR54_9PELO</name>
<dbReference type="SMART" id="SM00179">
    <property type="entry name" value="EGF_CA"/>
    <property type="match status" value="1"/>
</dbReference>
<evidence type="ECO:0000259" key="6">
    <source>
        <dbReference type="PROSITE" id="PS50026"/>
    </source>
</evidence>
<dbReference type="SMART" id="SM00181">
    <property type="entry name" value="EGF"/>
    <property type="match status" value="2"/>
</dbReference>
<feature type="signal peptide" evidence="5">
    <location>
        <begin position="1"/>
        <end position="16"/>
    </location>
</feature>
<dbReference type="AlphaFoldDB" id="A0A1I7UR54"/>
<keyword evidence="1 2" id="KW-1015">Disulfide bond</keyword>
<dbReference type="PANTHER" id="PTHR24033:SF151">
    <property type="entry name" value="NOTCH 2"/>
    <property type="match status" value="1"/>
</dbReference>
<evidence type="ECO:0000256" key="5">
    <source>
        <dbReference type="SAM" id="SignalP"/>
    </source>
</evidence>
<feature type="chain" id="PRO_5009309223" evidence="5">
    <location>
        <begin position="17"/>
        <end position="311"/>
    </location>
</feature>
<evidence type="ECO:0000256" key="1">
    <source>
        <dbReference type="ARBA" id="ARBA00023157"/>
    </source>
</evidence>
<feature type="disulfide bond" evidence="2">
    <location>
        <begin position="102"/>
        <end position="112"/>
    </location>
</feature>
<organism evidence="7 8">
    <name type="scientific">Caenorhabditis tropicalis</name>
    <dbReference type="NCBI Taxonomy" id="1561998"/>
    <lineage>
        <taxon>Eukaryota</taxon>
        <taxon>Metazoa</taxon>
        <taxon>Ecdysozoa</taxon>
        <taxon>Nematoda</taxon>
        <taxon>Chromadorea</taxon>
        <taxon>Rhabditida</taxon>
        <taxon>Rhabditina</taxon>
        <taxon>Rhabditomorpha</taxon>
        <taxon>Rhabditoidea</taxon>
        <taxon>Rhabditidae</taxon>
        <taxon>Peloderinae</taxon>
        <taxon>Caenorhabditis</taxon>
    </lineage>
</organism>
<dbReference type="GO" id="GO:0005509">
    <property type="term" value="F:calcium ion binding"/>
    <property type="evidence" value="ECO:0007669"/>
    <property type="project" value="InterPro"/>
</dbReference>
<dbReference type="InterPro" id="IPR051830">
    <property type="entry name" value="NOTCH_homolog"/>
</dbReference>
<feature type="compositionally biased region" description="Low complexity" evidence="3">
    <location>
        <begin position="219"/>
        <end position="229"/>
    </location>
</feature>
<dbReference type="InterPro" id="IPR001881">
    <property type="entry name" value="EGF-like_Ca-bd_dom"/>
</dbReference>
<keyword evidence="2" id="KW-0245">EGF-like domain</keyword>
<protein>
    <submittedName>
        <fullName evidence="8">EGF-like domain-containing protein</fullName>
    </submittedName>
</protein>
<comment type="caution">
    <text evidence="2">Lacks conserved residue(s) required for the propagation of feature annotation.</text>
</comment>
<feature type="disulfide bond" evidence="2">
    <location>
        <begin position="29"/>
        <end position="46"/>
    </location>
</feature>
<accession>A0A1I7UR54</accession>
<feature type="transmembrane region" description="Helical" evidence="4">
    <location>
        <begin position="267"/>
        <end position="296"/>
    </location>
</feature>
<dbReference type="Gene3D" id="2.10.25.10">
    <property type="entry name" value="Laminin"/>
    <property type="match status" value="2"/>
</dbReference>
<evidence type="ECO:0000313" key="7">
    <source>
        <dbReference type="Proteomes" id="UP000095282"/>
    </source>
</evidence>
<dbReference type="WBParaSite" id="Csp11.Scaffold630.g18515.t1">
    <property type="protein sequence ID" value="Csp11.Scaffold630.g18515.t1"/>
    <property type="gene ID" value="Csp11.Scaffold630.g18515"/>
</dbReference>
<proteinExistence type="predicted"/>
<feature type="domain" description="EGF-like" evidence="6">
    <location>
        <begin position="19"/>
        <end position="58"/>
    </location>
</feature>
<dbReference type="CDD" id="cd00054">
    <property type="entry name" value="EGF_CA"/>
    <property type="match status" value="1"/>
</dbReference>
<keyword evidence="7" id="KW-1185">Reference proteome</keyword>
<keyword evidence="4" id="KW-0812">Transmembrane</keyword>
<reference evidence="8" key="1">
    <citation type="submission" date="2016-11" db="UniProtKB">
        <authorList>
            <consortium name="WormBaseParasite"/>
        </authorList>
    </citation>
    <scope>IDENTIFICATION</scope>
</reference>
<dbReference type="eggNOG" id="KOG1217">
    <property type="taxonomic scope" value="Eukaryota"/>
</dbReference>
<dbReference type="PROSITE" id="PS01186">
    <property type="entry name" value="EGF_2"/>
    <property type="match status" value="1"/>
</dbReference>
<dbReference type="PROSITE" id="PS50026">
    <property type="entry name" value="EGF_3"/>
    <property type="match status" value="2"/>
</dbReference>
<evidence type="ECO:0000313" key="8">
    <source>
        <dbReference type="WBParaSite" id="Csp11.Scaffold630.g18515.t1"/>
    </source>
</evidence>